<keyword evidence="10" id="KW-1185">Reference proteome</keyword>
<evidence type="ECO:0000256" key="5">
    <source>
        <dbReference type="SAM" id="MobiDB-lite"/>
    </source>
</evidence>
<dbReference type="Pfam" id="PF00069">
    <property type="entry name" value="Pkinase"/>
    <property type="match status" value="1"/>
</dbReference>
<evidence type="ECO:0000256" key="6">
    <source>
        <dbReference type="SAM" id="Phobius"/>
    </source>
</evidence>
<keyword evidence="3 6" id="KW-1133">Transmembrane helix</keyword>
<name>A0A1V9ZEF8_9STRA</name>
<evidence type="ECO:0008006" key="11">
    <source>
        <dbReference type="Google" id="ProtNLM"/>
    </source>
</evidence>
<dbReference type="Gene3D" id="3.30.200.20">
    <property type="entry name" value="Phosphorylase Kinase, domain 1"/>
    <property type="match status" value="1"/>
</dbReference>
<comment type="subcellular location">
    <subcellularLocation>
        <location evidence="1">Membrane</location>
    </subcellularLocation>
</comment>
<organism evidence="9 10">
    <name type="scientific">Thraustotheca clavata</name>
    <dbReference type="NCBI Taxonomy" id="74557"/>
    <lineage>
        <taxon>Eukaryota</taxon>
        <taxon>Sar</taxon>
        <taxon>Stramenopiles</taxon>
        <taxon>Oomycota</taxon>
        <taxon>Saprolegniomycetes</taxon>
        <taxon>Saprolegniales</taxon>
        <taxon>Achlyaceae</taxon>
        <taxon>Thraustotheca</taxon>
    </lineage>
</organism>
<keyword evidence="4 6" id="KW-0472">Membrane</keyword>
<dbReference type="AlphaFoldDB" id="A0A1V9ZEF8"/>
<feature type="region of interest" description="Disordered" evidence="5">
    <location>
        <begin position="652"/>
        <end position="672"/>
    </location>
</feature>
<dbReference type="GO" id="GO:0005524">
    <property type="term" value="F:ATP binding"/>
    <property type="evidence" value="ECO:0007669"/>
    <property type="project" value="InterPro"/>
</dbReference>
<sequence>MTPVRARAQSEESDMLEPPYQRTLFRDDVSGDYEHEDSEDEEDEDAPVFHPAVQERRVKMTYALEVLGKVLSYLWLLLPFGCLFVAFLFPQYLVGVIQSPAGSLTSENHGHAQAIASIQVHLDAMINDMDGIKKIQRQQDAKMDELLFLHEHTSRTVERLADGERIAAGNVPSSVWNHMEEMVQTAVKKNVRELKAELKSLFNSLELSIMDLSSQSTLLEKDVKAQKDRLNTMDSIFDSTPSAELITLLEKRIQDGVAKMKDDLVQLVKMESERLMKESEEKIAKIKGELDPQVTPQDFYDGAINRVDYANKANGAVVVYYKSSFFKWSLQSFLMNFMASTQYTSKSYHAFPMCSILGDACPSFNYVPETAISSNVDIGNCWGFAGSSGMLTIKFRSPILADTLQLYHIKPNIASDFSSAPRMIQVTGLVSTIDRLSSVELGTFEYSKNGRPYQHFALHPEAASTLLDGIIFRVLSNHGNPKYTCVYRVSVFGQEPSINSSTSTYSLKWTSTWWVNTTSYKLTCMPNNNTVQLLTGQEKIIPLLLREKRALQDLRHTNIVDCYGTFQTRNQIHFVLEYVPGGELFKCDDEAKFYAMELLLILEHIHANDYIYRDLKPENILFDANGHLKLVDFGFAKPDMDIEKRSFTSIGTPQYLTPEQPKPQNGYTRAVD</sequence>
<dbReference type="InterPro" id="IPR008271">
    <property type="entry name" value="Ser/Thr_kinase_AS"/>
</dbReference>
<keyword evidence="2 6" id="KW-0812">Transmembrane</keyword>
<dbReference type="SMART" id="SM00220">
    <property type="entry name" value="S_TKc"/>
    <property type="match status" value="1"/>
</dbReference>
<dbReference type="GO" id="GO:0004672">
    <property type="term" value="F:protein kinase activity"/>
    <property type="evidence" value="ECO:0007669"/>
    <property type="project" value="InterPro"/>
</dbReference>
<dbReference type="OrthoDB" id="342281at2759"/>
<comment type="caution">
    <text evidence="9">The sequence shown here is derived from an EMBL/GenBank/DDBJ whole genome shotgun (WGS) entry which is preliminary data.</text>
</comment>
<dbReference type="Gene3D" id="2.60.120.260">
    <property type="entry name" value="Galactose-binding domain-like"/>
    <property type="match status" value="1"/>
</dbReference>
<dbReference type="STRING" id="74557.A0A1V9ZEF8"/>
<feature type="transmembrane region" description="Helical" evidence="6">
    <location>
        <begin position="66"/>
        <end position="89"/>
    </location>
</feature>
<dbReference type="PANTHER" id="PTHR12911:SF8">
    <property type="entry name" value="KLAROID PROTEIN-RELATED"/>
    <property type="match status" value="1"/>
</dbReference>
<feature type="region of interest" description="Disordered" evidence="5">
    <location>
        <begin position="1"/>
        <end position="49"/>
    </location>
</feature>
<evidence type="ECO:0000256" key="2">
    <source>
        <dbReference type="ARBA" id="ARBA00022692"/>
    </source>
</evidence>
<dbReference type="EMBL" id="JNBS01001980">
    <property type="protein sequence ID" value="OQR96271.1"/>
    <property type="molecule type" value="Genomic_DNA"/>
</dbReference>
<dbReference type="InterPro" id="IPR012919">
    <property type="entry name" value="SUN_dom"/>
</dbReference>
<dbReference type="PROSITE" id="PS00108">
    <property type="entry name" value="PROTEIN_KINASE_ST"/>
    <property type="match status" value="1"/>
</dbReference>
<accession>A0A1V9ZEF8</accession>
<dbReference type="InterPro" id="IPR000719">
    <property type="entry name" value="Prot_kinase_dom"/>
</dbReference>
<dbReference type="Proteomes" id="UP000243217">
    <property type="component" value="Unassembled WGS sequence"/>
</dbReference>
<dbReference type="InterPro" id="IPR011009">
    <property type="entry name" value="Kinase-like_dom_sf"/>
</dbReference>
<dbReference type="InterPro" id="IPR045119">
    <property type="entry name" value="SUN1-5"/>
</dbReference>
<dbReference type="GO" id="GO:0005635">
    <property type="term" value="C:nuclear envelope"/>
    <property type="evidence" value="ECO:0007669"/>
    <property type="project" value="TreeGrafter"/>
</dbReference>
<feature type="compositionally biased region" description="Basic and acidic residues" evidence="5">
    <location>
        <begin position="24"/>
        <end position="33"/>
    </location>
</feature>
<dbReference type="Gene3D" id="1.10.510.10">
    <property type="entry name" value="Transferase(Phosphotransferase) domain 1"/>
    <property type="match status" value="1"/>
</dbReference>
<dbReference type="GO" id="GO:0016020">
    <property type="term" value="C:membrane"/>
    <property type="evidence" value="ECO:0007669"/>
    <property type="project" value="UniProtKB-SubCell"/>
</dbReference>
<dbReference type="SUPFAM" id="SSF56112">
    <property type="entry name" value="Protein kinase-like (PK-like)"/>
    <property type="match status" value="1"/>
</dbReference>
<feature type="compositionally biased region" description="Acidic residues" evidence="5">
    <location>
        <begin position="34"/>
        <end position="46"/>
    </location>
</feature>
<reference evidence="9 10" key="1">
    <citation type="journal article" date="2014" name="Genome Biol. Evol.">
        <title>The secreted proteins of Achlya hypogyna and Thraustotheca clavata identify the ancestral oomycete secretome and reveal gene acquisitions by horizontal gene transfer.</title>
        <authorList>
            <person name="Misner I."/>
            <person name="Blouin N."/>
            <person name="Leonard G."/>
            <person name="Richards T.A."/>
            <person name="Lane C.E."/>
        </authorList>
    </citation>
    <scope>NUCLEOTIDE SEQUENCE [LARGE SCALE GENOMIC DNA]</scope>
    <source>
        <strain evidence="9 10">ATCC 34112</strain>
    </source>
</reference>
<dbReference type="Pfam" id="PF07738">
    <property type="entry name" value="Sad1_UNC"/>
    <property type="match status" value="1"/>
</dbReference>
<evidence type="ECO:0000256" key="4">
    <source>
        <dbReference type="ARBA" id="ARBA00023136"/>
    </source>
</evidence>
<feature type="domain" description="SUN" evidence="8">
    <location>
        <begin position="314"/>
        <end position="496"/>
    </location>
</feature>
<evidence type="ECO:0000256" key="3">
    <source>
        <dbReference type="ARBA" id="ARBA00022989"/>
    </source>
</evidence>
<dbReference type="GO" id="GO:0043495">
    <property type="term" value="F:protein-membrane adaptor activity"/>
    <property type="evidence" value="ECO:0007669"/>
    <property type="project" value="TreeGrafter"/>
</dbReference>
<evidence type="ECO:0000256" key="1">
    <source>
        <dbReference type="ARBA" id="ARBA00004370"/>
    </source>
</evidence>
<evidence type="ECO:0000259" key="7">
    <source>
        <dbReference type="PROSITE" id="PS50011"/>
    </source>
</evidence>
<evidence type="ECO:0000313" key="9">
    <source>
        <dbReference type="EMBL" id="OQR96271.1"/>
    </source>
</evidence>
<feature type="domain" description="Protein kinase" evidence="7">
    <location>
        <begin position="472"/>
        <end position="672"/>
    </location>
</feature>
<proteinExistence type="predicted"/>
<evidence type="ECO:0000313" key="10">
    <source>
        <dbReference type="Proteomes" id="UP000243217"/>
    </source>
</evidence>
<gene>
    <name evidence="9" type="ORF">THRCLA_07342</name>
</gene>
<dbReference type="PROSITE" id="PS51469">
    <property type="entry name" value="SUN"/>
    <property type="match status" value="1"/>
</dbReference>
<evidence type="ECO:0000259" key="8">
    <source>
        <dbReference type="PROSITE" id="PS51469"/>
    </source>
</evidence>
<dbReference type="PANTHER" id="PTHR12911">
    <property type="entry name" value="SAD1/UNC-84-LIKE PROTEIN-RELATED"/>
    <property type="match status" value="1"/>
</dbReference>
<protein>
    <recommendedName>
        <fullName evidence="11">Protein kinase domain-containing protein</fullName>
    </recommendedName>
</protein>
<dbReference type="PROSITE" id="PS50011">
    <property type="entry name" value="PROTEIN_KINASE_DOM"/>
    <property type="match status" value="1"/>
</dbReference>